<gene>
    <name evidence="3" type="ORF">BJX66DRAFT_302052</name>
</gene>
<evidence type="ECO:0000313" key="4">
    <source>
        <dbReference type="Proteomes" id="UP001610563"/>
    </source>
</evidence>
<keyword evidence="4" id="KW-1185">Reference proteome</keyword>
<organism evidence="3 4">
    <name type="scientific">Aspergillus keveii</name>
    <dbReference type="NCBI Taxonomy" id="714993"/>
    <lineage>
        <taxon>Eukaryota</taxon>
        <taxon>Fungi</taxon>
        <taxon>Dikarya</taxon>
        <taxon>Ascomycota</taxon>
        <taxon>Pezizomycotina</taxon>
        <taxon>Eurotiomycetes</taxon>
        <taxon>Eurotiomycetidae</taxon>
        <taxon>Eurotiales</taxon>
        <taxon>Aspergillaceae</taxon>
        <taxon>Aspergillus</taxon>
        <taxon>Aspergillus subgen. Nidulantes</taxon>
    </lineage>
</organism>
<sequence>MSRLACFSLTHSLTVMILEISIVSLLPDMLDCTMLLPLINPQNTCQSDGNPHDPLEGSEGLRVPLRVCHSIPDSSFTQKSSSPIPERPSISRSDSKKVRFATYGESVQYFDPTERSLCVQRNTPTTETVS</sequence>
<dbReference type="EMBL" id="JBFTWV010000035">
    <property type="protein sequence ID" value="KAL2795421.1"/>
    <property type="molecule type" value="Genomic_DNA"/>
</dbReference>
<evidence type="ECO:0000256" key="1">
    <source>
        <dbReference type="SAM" id="MobiDB-lite"/>
    </source>
</evidence>
<accession>A0ABR4G8U5</accession>
<evidence type="ECO:0000313" key="3">
    <source>
        <dbReference type="EMBL" id="KAL2795421.1"/>
    </source>
</evidence>
<comment type="caution">
    <text evidence="3">The sequence shown here is derived from an EMBL/GenBank/DDBJ whole genome shotgun (WGS) entry which is preliminary data.</text>
</comment>
<feature type="chain" id="PRO_5045674145" evidence="2">
    <location>
        <begin position="26"/>
        <end position="130"/>
    </location>
</feature>
<dbReference type="Proteomes" id="UP001610563">
    <property type="component" value="Unassembled WGS sequence"/>
</dbReference>
<keyword evidence="2" id="KW-0732">Signal</keyword>
<feature type="region of interest" description="Disordered" evidence="1">
    <location>
        <begin position="72"/>
        <end position="95"/>
    </location>
</feature>
<protein>
    <submittedName>
        <fullName evidence="3">Uncharacterized protein</fullName>
    </submittedName>
</protein>
<feature type="compositionally biased region" description="Low complexity" evidence="1">
    <location>
        <begin position="80"/>
        <end position="92"/>
    </location>
</feature>
<proteinExistence type="predicted"/>
<feature type="signal peptide" evidence="2">
    <location>
        <begin position="1"/>
        <end position="25"/>
    </location>
</feature>
<evidence type="ECO:0000256" key="2">
    <source>
        <dbReference type="SAM" id="SignalP"/>
    </source>
</evidence>
<name>A0ABR4G8U5_9EURO</name>
<reference evidence="3 4" key="1">
    <citation type="submission" date="2024-07" db="EMBL/GenBank/DDBJ databases">
        <title>Section-level genome sequencing and comparative genomics of Aspergillus sections Usti and Cavernicolus.</title>
        <authorList>
            <consortium name="Lawrence Berkeley National Laboratory"/>
            <person name="Nybo J.L."/>
            <person name="Vesth T.C."/>
            <person name="Theobald S."/>
            <person name="Frisvad J.C."/>
            <person name="Larsen T.O."/>
            <person name="Kjaerboelling I."/>
            <person name="Rothschild-Mancinelli K."/>
            <person name="Lyhne E.K."/>
            <person name="Kogle M.E."/>
            <person name="Barry K."/>
            <person name="Clum A."/>
            <person name="Na H."/>
            <person name="Ledsgaard L."/>
            <person name="Lin J."/>
            <person name="Lipzen A."/>
            <person name="Kuo A."/>
            <person name="Riley R."/>
            <person name="Mondo S."/>
            <person name="Labutti K."/>
            <person name="Haridas S."/>
            <person name="Pangalinan J."/>
            <person name="Salamov A.A."/>
            <person name="Simmons B.A."/>
            <person name="Magnuson J.K."/>
            <person name="Chen J."/>
            <person name="Drula E."/>
            <person name="Henrissat B."/>
            <person name="Wiebenga A."/>
            <person name="Lubbers R.J."/>
            <person name="Gomes A.C."/>
            <person name="Makela M.R."/>
            <person name="Stajich J."/>
            <person name="Grigoriev I.V."/>
            <person name="Mortensen U.H."/>
            <person name="De Vries R.P."/>
            <person name="Baker S.E."/>
            <person name="Andersen M.R."/>
        </authorList>
    </citation>
    <scope>NUCLEOTIDE SEQUENCE [LARGE SCALE GENOMIC DNA]</scope>
    <source>
        <strain evidence="3 4">CBS 209.92</strain>
    </source>
</reference>